<evidence type="ECO:0000313" key="2">
    <source>
        <dbReference type="EMBL" id="EAT44238.1"/>
    </source>
</evidence>
<proteinExistence type="predicted"/>
<gene>
    <name evidence="2" type="ORF">AaeL_AAEL004354</name>
</gene>
<dbReference type="AlphaFoldDB" id="Q17D21"/>
<organism evidence="2 3">
    <name type="scientific">Aedes aegypti</name>
    <name type="common">Yellowfever mosquito</name>
    <name type="synonym">Culex aegypti</name>
    <dbReference type="NCBI Taxonomy" id="7159"/>
    <lineage>
        <taxon>Eukaryota</taxon>
        <taxon>Metazoa</taxon>
        <taxon>Ecdysozoa</taxon>
        <taxon>Arthropoda</taxon>
        <taxon>Hexapoda</taxon>
        <taxon>Insecta</taxon>
        <taxon>Pterygota</taxon>
        <taxon>Neoptera</taxon>
        <taxon>Endopterygota</taxon>
        <taxon>Diptera</taxon>
        <taxon>Nematocera</taxon>
        <taxon>Culicoidea</taxon>
        <taxon>Culicidae</taxon>
        <taxon>Culicinae</taxon>
        <taxon>Aedini</taxon>
        <taxon>Aedes</taxon>
        <taxon>Stegomyia</taxon>
    </lineage>
</organism>
<sequence length="123" mass="13372">RFATDKVSLPLVQAQQCPTWQGPPPISTAVRNPAPSSRCSNPLSSSSSCVVCPLLLLLLRWTPWSKVPNNPNPIIISKSVAVLHLESPNSSNPITIPLPIRARGVNLSLLFYIVVVVVETRKN</sequence>
<dbReference type="HOGENOM" id="CLU_2020892_0_0_1"/>
<accession>Q17D21</accession>
<feature type="region of interest" description="Disordered" evidence="1">
    <location>
        <begin position="19"/>
        <end position="47"/>
    </location>
</feature>
<feature type="non-terminal residue" evidence="2">
    <location>
        <position position="123"/>
    </location>
</feature>
<protein>
    <submittedName>
        <fullName evidence="2">AAEL004354-PA</fullName>
    </submittedName>
</protein>
<reference evidence="2" key="1">
    <citation type="submission" date="2005-10" db="EMBL/GenBank/DDBJ databases">
        <authorList>
            <person name="Loftus B.J."/>
            <person name="Nene V.M."/>
            <person name="Hannick L.I."/>
            <person name="Bidwell S."/>
            <person name="Haas B."/>
            <person name="Amedeo P."/>
            <person name="Orvis J."/>
            <person name="Wortman J.R."/>
            <person name="White O.R."/>
            <person name="Salzberg S."/>
            <person name="Shumway M."/>
            <person name="Koo H."/>
            <person name="Zhao Y."/>
            <person name="Holmes M."/>
            <person name="Miller J."/>
            <person name="Schatz M."/>
            <person name="Pop M."/>
            <person name="Pai G."/>
            <person name="Utterback T."/>
            <person name="Rogers Y.-H."/>
            <person name="Kravitz S."/>
            <person name="Fraser C.M."/>
        </authorList>
    </citation>
    <scope>NUCLEOTIDE SEQUENCE</scope>
    <source>
        <strain evidence="2">Liverpool</strain>
    </source>
</reference>
<evidence type="ECO:0000256" key="1">
    <source>
        <dbReference type="SAM" id="MobiDB-lite"/>
    </source>
</evidence>
<reference evidence="2" key="2">
    <citation type="journal article" date="2007" name="Science">
        <title>Genome sequence of Aedes aegypti, a major arbovirus vector.</title>
        <authorList>
            <person name="Nene V."/>
            <person name="Wortman J.R."/>
            <person name="Lawson D."/>
            <person name="Haas B."/>
            <person name="Kodira C."/>
            <person name="Tu Z.J."/>
            <person name="Loftus B."/>
            <person name="Xi Z."/>
            <person name="Megy K."/>
            <person name="Grabherr M."/>
            <person name="Ren Q."/>
            <person name="Zdobnov E.M."/>
            <person name="Lobo N.F."/>
            <person name="Campbell K.S."/>
            <person name="Brown S.E."/>
            <person name="Bonaldo M.F."/>
            <person name="Zhu J."/>
            <person name="Sinkins S.P."/>
            <person name="Hogenkamp D.G."/>
            <person name="Amedeo P."/>
            <person name="Arensburger P."/>
            <person name="Atkinson P.W."/>
            <person name="Bidwell S."/>
            <person name="Biedler J."/>
            <person name="Birney E."/>
            <person name="Bruggner R.V."/>
            <person name="Costas J."/>
            <person name="Coy M.R."/>
            <person name="Crabtree J."/>
            <person name="Crawford M."/>
            <person name="Debruyn B."/>
            <person name="Decaprio D."/>
            <person name="Eiglmeier K."/>
            <person name="Eisenstadt E."/>
            <person name="El-Dorry H."/>
            <person name="Gelbart W.M."/>
            <person name="Gomes S.L."/>
            <person name="Hammond M."/>
            <person name="Hannick L.I."/>
            <person name="Hogan J.R."/>
            <person name="Holmes M.H."/>
            <person name="Jaffe D."/>
            <person name="Johnston J.S."/>
            <person name="Kennedy R.C."/>
            <person name="Koo H."/>
            <person name="Kravitz S."/>
            <person name="Kriventseva E.V."/>
            <person name="Kulp D."/>
            <person name="Labutti K."/>
            <person name="Lee E."/>
            <person name="Li S."/>
            <person name="Lovin D.D."/>
            <person name="Mao C."/>
            <person name="Mauceli E."/>
            <person name="Menck C.F."/>
            <person name="Miller J.R."/>
            <person name="Montgomery P."/>
            <person name="Mori A."/>
            <person name="Nascimento A.L."/>
            <person name="Naveira H.F."/>
            <person name="Nusbaum C."/>
            <person name="O'leary S."/>
            <person name="Orvis J."/>
            <person name="Pertea M."/>
            <person name="Quesneville H."/>
            <person name="Reidenbach K.R."/>
            <person name="Rogers Y.H."/>
            <person name="Roth C.W."/>
            <person name="Schneider J.R."/>
            <person name="Schatz M."/>
            <person name="Shumway M."/>
            <person name="Stanke M."/>
            <person name="Stinson E.O."/>
            <person name="Tubio J.M."/>
            <person name="Vanzee J.P."/>
            <person name="Verjovski-Almeida S."/>
            <person name="Werner D."/>
            <person name="White O."/>
            <person name="Wyder S."/>
            <person name="Zeng Q."/>
            <person name="Zhao Q."/>
            <person name="Zhao Y."/>
            <person name="Hill C.A."/>
            <person name="Raikhel A.S."/>
            <person name="Soares M.B."/>
            <person name="Knudson D.L."/>
            <person name="Lee N.H."/>
            <person name="Galagan J."/>
            <person name="Salzberg S.L."/>
            <person name="Paulsen I.T."/>
            <person name="Dimopoulos G."/>
            <person name="Collins F.H."/>
            <person name="Birren B."/>
            <person name="Fraser-Liggett C.M."/>
            <person name="Severson D.W."/>
        </authorList>
    </citation>
    <scope>NUCLEOTIDE SEQUENCE [LARGE SCALE GENOMIC DNA]</scope>
    <source>
        <strain evidence="2">Liverpool</strain>
    </source>
</reference>
<evidence type="ECO:0000313" key="3">
    <source>
        <dbReference type="Proteomes" id="UP000682892"/>
    </source>
</evidence>
<feature type="compositionally biased region" description="Low complexity" evidence="1">
    <location>
        <begin position="35"/>
        <end position="47"/>
    </location>
</feature>
<dbReference type="Proteomes" id="UP000682892">
    <property type="component" value="Unassembled WGS sequence"/>
</dbReference>
<reference evidence="2" key="3">
    <citation type="submission" date="2012-09" db="EMBL/GenBank/DDBJ databases">
        <authorList>
            <consortium name="VectorBase"/>
        </authorList>
    </citation>
    <scope>NUCLEOTIDE SEQUENCE</scope>
    <source>
        <strain evidence="2">Liverpool</strain>
    </source>
</reference>
<dbReference type="PaxDb" id="7159-AAEL004354-PA"/>
<dbReference type="EMBL" id="CH477301">
    <property type="protein sequence ID" value="EAT44238.1"/>
    <property type="molecule type" value="Genomic_DNA"/>
</dbReference>
<name>Q17D21_AEDAE</name>